<dbReference type="PANTHER" id="PTHR43791">
    <property type="entry name" value="PERMEASE-RELATED"/>
    <property type="match status" value="1"/>
</dbReference>
<evidence type="ECO:0000256" key="6">
    <source>
        <dbReference type="SAM" id="Phobius"/>
    </source>
</evidence>
<gene>
    <name evidence="7" type="ORF">DFH08DRAFT_848897</name>
</gene>
<evidence type="ECO:0000256" key="2">
    <source>
        <dbReference type="ARBA" id="ARBA00022448"/>
    </source>
</evidence>
<feature type="transmembrane region" description="Helical" evidence="6">
    <location>
        <begin position="344"/>
        <end position="364"/>
    </location>
</feature>
<name>A0AAD7AHI6_9AGAR</name>
<keyword evidence="2" id="KW-0813">Transport</keyword>
<evidence type="ECO:0000256" key="3">
    <source>
        <dbReference type="ARBA" id="ARBA00022692"/>
    </source>
</evidence>
<dbReference type="Proteomes" id="UP001218218">
    <property type="component" value="Unassembled WGS sequence"/>
</dbReference>
<feature type="transmembrane region" description="Helical" evidence="6">
    <location>
        <begin position="406"/>
        <end position="426"/>
    </location>
</feature>
<dbReference type="Gene3D" id="1.20.1250.20">
    <property type="entry name" value="MFS general substrate transporter like domains"/>
    <property type="match status" value="1"/>
</dbReference>
<feature type="transmembrane region" description="Helical" evidence="6">
    <location>
        <begin position="273"/>
        <end position="298"/>
    </location>
</feature>
<dbReference type="GO" id="GO:0016020">
    <property type="term" value="C:membrane"/>
    <property type="evidence" value="ECO:0007669"/>
    <property type="project" value="UniProtKB-SubCell"/>
</dbReference>
<dbReference type="GO" id="GO:0022857">
    <property type="term" value="F:transmembrane transporter activity"/>
    <property type="evidence" value="ECO:0007669"/>
    <property type="project" value="TreeGrafter"/>
</dbReference>
<feature type="transmembrane region" description="Helical" evidence="6">
    <location>
        <begin position="438"/>
        <end position="458"/>
    </location>
</feature>
<keyword evidence="3 6" id="KW-0812">Transmembrane</keyword>
<dbReference type="EMBL" id="JARIHO010000007">
    <property type="protein sequence ID" value="KAJ7358618.1"/>
    <property type="molecule type" value="Genomic_DNA"/>
</dbReference>
<keyword evidence="4 6" id="KW-1133">Transmembrane helix</keyword>
<proteinExistence type="predicted"/>
<evidence type="ECO:0000256" key="1">
    <source>
        <dbReference type="ARBA" id="ARBA00004141"/>
    </source>
</evidence>
<evidence type="ECO:0000256" key="5">
    <source>
        <dbReference type="ARBA" id="ARBA00023136"/>
    </source>
</evidence>
<dbReference type="InterPro" id="IPR036259">
    <property type="entry name" value="MFS_trans_sf"/>
</dbReference>
<dbReference type="PANTHER" id="PTHR43791:SF48">
    <property type="entry name" value="TRANSPORTER, PUTATIVE (AFU_ORTHOLOGUE AFUA_4G01000)-RELATED"/>
    <property type="match status" value="1"/>
</dbReference>
<comment type="subcellular location">
    <subcellularLocation>
        <location evidence="1">Membrane</location>
        <topology evidence="1">Multi-pass membrane protein</topology>
    </subcellularLocation>
</comment>
<feature type="transmembrane region" description="Helical" evidence="6">
    <location>
        <begin position="376"/>
        <end position="394"/>
    </location>
</feature>
<feature type="transmembrane region" description="Helical" evidence="6">
    <location>
        <begin position="88"/>
        <end position="110"/>
    </location>
</feature>
<keyword evidence="5 6" id="KW-0472">Membrane</keyword>
<dbReference type="SUPFAM" id="SSF103473">
    <property type="entry name" value="MFS general substrate transporter"/>
    <property type="match status" value="1"/>
</dbReference>
<sequence>MPPNPIESTYDEKKQDYCETAEDSLDVDSAAERRLVRKLDLRLLPCLALTYLLAFLDVRPISLRSVRRLVEGNARVAGLATELHLGNWGFNIGTCLYYLIVCEIPAAMLVRKFGNRLVPLAVIAFGIITIGTGFIHNRSGFYAVKSLLGIAESFVLPGNSLFYRRSEFSVRIGFFIFSAGYLSGAFGGLLASGFLRLFPIGPVHTWRHIFVWEGLITAGTGIFLFFLYPNRSETTTMLSEEERKLTALRVGGGVSGTKDGQFKHLSLAQVKEVVFNPIVLAATWFYIISESVTGMSVFTPTILALNYPHASPIRIQLLSVPPNVCAWALSLSLVYLAMRYKKHAAAALVGALLTLAGYGTWLATDPTFIKTRYACLFLNTMGGSYGPIILAWTISNARTDSAHALTAAMISGTGAIGSIVGSWSYFPTDAKTGYHIGNTLNVSLAAVVTAGIAALWGFEFRYNKKKGSDSTFKYVL</sequence>
<evidence type="ECO:0000313" key="8">
    <source>
        <dbReference type="Proteomes" id="UP001218218"/>
    </source>
</evidence>
<feature type="transmembrane region" description="Helical" evidence="6">
    <location>
        <begin position="141"/>
        <end position="162"/>
    </location>
</feature>
<feature type="transmembrane region" description="Helical" evidence="6">
    <location>
        <begin position="43"/>
        <end position="61"/>
    </location>
</feature>
<evidence type="ECO:0000256" key="4">
    <source>
        <dbReference type="ARBA" id="ARBA00022989"/>
    </source>
</evidence>
<evidence type="ECO:0000313" key="7">
    <source>
        <dbReference type="EMBL" id="KAJ7358618.1"/>
    </source>
</evidence>
<feature type="transmembrane region" description="Helical" evidence="6">
    <location>
        <begin position="117"/>
        <end position="135"/>
    </location>
</feature>
<reference evidence="7" key="1">
    <citation type="submission" date="2023-03" db="EMBL/GenBank/DDBJ databases">
        <title>Massive genome expansion in bonnet fungi (Mycena s.s.) driven by repeated elements and novel gene families across ecological guilds.</title>
        <authorList>
            <consortium name="Lawrence Berkeley National Laboratory"/>
            <person name="Harder C.B."/>
            <person name="Miyauchi S."/>
            <person name="Viragh M."/>
            <person name="Kuo A."/>
            <person name="Thoen E."/>
            <person name="Andreopoulos B."/>
            <person name="Lu D."/>
            <person name="Skrede I."/>
            <person name="Drula E."/>
            <person name="Henrissat B."/>
            <person name="Morin E."/>
            <person name="Kohler A."/>
            <person name="Barry K."/>
            <person name="LaButti K."/>
            <person name="Morin E."/>
            <person name="Salamov A."/>
            <person name="Lipzen A."/>
            <person name="Mereny Z."/>
            <person name="Hegedus B."/>
            <person name="Baldrian P."/>
            <person name="Stursova M."/>
            <person name="Weitz H."/>
            <person name="Taylor A."/>
            <person name="Grigoriev I.V."/>
            <person name="Nagy L.G."/>
            <person name="Martin F."/>
            <person name="Kauserud H."/>
        </authorList>
    </citation>
    <scope>NUCLEOTIDE SEQUENCE</scope>
    <source>
        <strain evidence="7">CBHHK002</strain>
    </source>
</reference>
<keyword evidence="8" id="KW-1185">Reference proteome</keyword>
<organism evidence="7 8">
    <name type="scientific">Mycena albidolilacea</name>
    <dbReference type="NCBI Taxonomy" id="1033008"/>
    <lineage>
        <taxon>Eukaryota</taxon>
        <taxon>Fungi</taxon>
        <taxon>Dikarya</taxon>
        <taxon>Basidiomycota</taxon>
        <taxon>Agaricomycotina</taxon>
        <taxon>Agaricomycetes</taxon>
        <taxon>Agaricomycetidae</taxon>
        <taxon>Agaricales</taxon>
        <taxon>Marasmiineae</taxon>
        <taxon>Mycenaceae</taxon>
        <taxon>Mycena</taxon>
    </lineage>
</organism>
<feature type="transmembrane region" description="Helical" evidence="6">
    <location>
        <begin position="318"/>
        <end position="337"/>
    </location>
</feature>
<protein>
    <submittedName>
        <fullName evidence="7">Major facilitator superfamily domain-containing protein</fullName>
    </submittedName>
</protein>
<feature type="transmembrane region" description="Helical" evidence="6">
    <location>
        <begin position="209"/>
        <end position="228"/>
    </location>
</feature>
<comment type="caution">
    <text evidence="7">The sequence shown here is derived from an EMBL/GenBank/DDBJ whole genome shotgun (WGS) entry which is preliminary data.</text>
</comment>
<feature type="transmembrane region" description="Helical" evidence="6">
    <location>
        <begin position="174"/>
        <end position="197"/>
    </location>
</feature>
<dbReference type="AlphaFoldDB" id="A0AAD7AHI6"/>
<accession>A0AAD7AHI6</accession>